<evidence type="ECO:0000256" key="4">
    <source>
        <dbReference type="ARBA" id="ARBA00022840"/>
    </source>
</evidence>
<dbReference type="PANTHER" id="PTHR39560">
    <property type="entry name" value="PROTEIN ADENYLYLTRANSFERASE FIC-RELATED"/>
    <property type="match status" value="1"/>
</dbReference>
<dbReference type="Gene3D" id="1.10.3290.10">
    <property type="entry name" value="Fido-like domain"/>
    <property type="match status" value="1"/>
</dbReference>
<keyword evidence="3" id="KW-0547">Nucleotide-binding</keyword>
<evidence type="ECO:0000256" key="5">
    <source>
        <dbReference type="ARBA" id="ARBA00034531"/>
    </source>
</evidence>
<evidence type="ECO:0000256" key="7">
    <source>
        <dbReference type="ARBA" id="ARBA00048696"/>
    </source>
</evidence>
<dbReference type="Proteomes" id="UP000192391">
    <property type="component" value="Chromosome"/>
</dbReference>
<protein>
    <recommendedName>
        <fullName evidence="5">protein adenylyltransferase</fullName>
        <ecNumber evidence="5">2.7.7.108</ecNumber>
    </recommendedName>
</protein>
<evidence type="ECO:0000256" key="1">
    <source>
        <dbReference type="ARBA" id="ARBA00022679"/>
    </source>
</evidence>
<dbReference type="PANTHER" id="PTHR39560:SF1">
    <property type="entry name" value="PROTEIN ADENYLYLTRANSFERASE FIC-RELATED"/>
    <property type="match status" value="1"/>
</dbReference>
<dbReference type="RefSeq" id="WP_052237243.1">
    <property type="nucleotide sequence ID" value="NZ_CP019962.1"/>
</dbReference>
<dbReference type="PROSITE" id="PS51459">
    <property type="entry name" value="FIDO"/>
    <property type="match status" value="1"/>
</dbReference>
<dbReference type="GO" id="GO:0051302">
    <property type="term" value="P:regulation of cell division"/>
    <property type="evidence" value="ECO:0007669"/>
    <property type="project" value="TreeGrafter"/>
</dbReference>
<proteinExistence type="predicted"/>
<organism evidence="9 10">
    <name type="scientific">Eubacterium limosum</name>
    <dbReference type="NCBI Taxonomy" id="1736"/>
    <lineage>
        <taxon>Bacteria</taxon>
        <taxon>Bacillati</taxon>
        <taxon>Bacillota</taxon>
        <taxon>Clostridia</taxon>
        <taxon>Eubacteriales</taxon>
        <taxon>Eubacteriaceae</taxon>
        <taxon>Eubacterium</taxon>
    </lineage>
</organism>
<dbReference type="GO" id="GO:0070733">
    <property type="term" value="F:AMPylase activity"/>
    <property type="evidence" value="ECO:0007669"/>
    <property type="project" value="UniProtKB-EC"/>
</dbReference>
<sequence>MDEHIPYTYEEKHESYDTCEKQLYWDVAIGLNQVDALKPSQYLKKLIPKNIYGAASNKEVEDSLKAYYREKSIVNHDEMECDLVSARIVSLLETGGFSFSPVALKSIHRILFDSIYDFNGIFRDTNIWKKEPILGGESVTYGDFRMLEDTLDYDFAQEKKQNYVSMDNESAIRRISEFINSIWQLHPFREGNMRTIAVFLIQYLNHLGFSVNNEPFKEGSLYFRNALVRANYYNMNEGIQPTSEYLEKFLTTVLSGDTVKDLDSWEMAVAIGENKEKDEYEADR</sequence>
<name>A0AAC9W4L1_EUBLI</name>
<dbReference type="InterPro" id="IPR036597">
    <property type="entry name" value="Fido-like_dom_sf"/>
</dbReference>
<accession>A0AAC9W4L1</accession>
<evidence type="ECO:0000256" key="2">
    <source>
        <dbReference type="ARBA" id="ARBA00022695"/>
    </source>
</evidence>
<dbReference type="AlphaFoldDB" id="A0AAC9W4L1"/>
<gene>
    <name evidence="9" type="ORF">B2M23_16575</name>
</gene>
<dbReference type="SUPFAM" id="SSF140931">
    <property type="entry name" value="Fic-like"/>
    <property type="match status" value="1"/>
</dbReference>
<comment type="catalytic activity">
    <reaction evidence="6">
        <text>L-threonyl-[protein] + ATP = 3-O-(5'-adenylyl)-L-threonyl-[protein] + diphosphate</text>
        <dbReference type="Rhea" id="RHEA:54292"/>
        <dbReference type="Rhea" id="RHEA-COMP:11060"/>
        <dbReference type="Rhea" id="RHEA-COMP:13847"/>
        <dbReference type="ChEBI" id="CHEBI:30013"/>
        <dbReference type="ChEBI" id="CHEBI:30616"/>
        <dbReference type="ChEBI" id="CHEBI:33019"/>
        <dbReference type="ChEBI" id="CHEBI:138113"/>
        <dbReference type="EC" id="2.7.7.108"/>
    </reaction>
</comment>
<evidence type="ECO:0000259" key="8">
    <source>
        <dbReference type="PROSITE" id="PS51459"/>
    </source>
</evidence>
<evidence type="ECO:0000256" key="6">
    <source>
        <dbReference type="ARBA" id="ARBA00047939"/>
    </source>
</evidence>
<dbReference type="EC" id="2.7.7.108" evidence="5"/>
<comment type="catalytic activity">
    <reaction evidence="7">
        <text>L-tyrosyl-[protein] + ATP = O-(5'-adenylyl)-L-tyrosyl-[protein] + diphosphate</text>
        <dbReference type="Rhea" id="RHEA:54288"/>
        <dbReference type="Rhea" id="RHEA-COMP:10136"/>
        <dbReference type="Rhea" id="RHEA-COMP:13846"/>
        <dbReference type="ChEBI" id="CHEBI:30616"/>
        <dbReference type="ChEBI" id="CHEBI:33019"/>
        <dbReference type="ChEBI" id="CHEBI:46858"/>
        <dbReference type="ChEBI" id="CHEBI:83624"/>
        <dbReference type="EC" id="2.7.7.108"/>
    </reaction>
</comment>
<keyword evidence="2" id="KW-0548">Nucleotidyltransferase</keyword>
<dbReference type="InterPro" id="IPR003812">
    <property type="entry name" value="Fido"/>
</dbReference>
<dbReference type="EMBL" id="CP019962">
    <property type="protein sequence ID" value="ARD67048.1"/>
    <property type="molecule type" value="Genomic_DNA"/>
</dbReference>
<dbReference type="GO" id="GO:0005524">
    <property type="term" value="F:ATP binding"/>
    <property type="evidence" value="ECO:0007669"/>
    <property type="project" value="UniProtKB-KW"/>
</dbReference>
<reference evidence="10" key="1">
    <citation type="journal article" date="2017" name="Sci. Rep.">
        <title>Determination of the Genome and Primary Transcriptome of Syngas Fermenting Eubacterium limosum ATCC 8486.</title>
        <authorList>
            <person name="Song Y."/>
            <person name="Shin J."/>
            <person name="Jeong Y."/>
            <person name="Jin S."/>
            <person name="Lee J.K."/>
            <person name="Kim D.R."/>
            <person name="Kim S.C."/>
            <person name="Cho S."/>
            <person name="Cho B.K."/>
        </authorList>
    </citation>
    <scope>NUCLEOTIDE SEQUENCE [LARGE SCALE GENOMIC DNA]</scope>
    <source>
        <strain evidence="10">ATCC 8486</strain>
    </source>
</reference>
<evidence type="ECO:0000313" key="9">
    <source>
        <dbReference type="EMBL" id="ARD67048.1"/>
    </source>
</evidence>
<feature type="domain" description="Fido" evidence="8">
    <location>
        <begin position="99"/>
        <end position="248"/>
    </location>
</feature>
<keyword evidence="1" id="KW-0808">Transferase</keyword>
<evidence type="ECO:0000313" key="10">
    <source>
        <dbReference type="Proteomes" id="UP000192391"/>
    </source>
</evidence>
<keyword evidence="4" id="KW-0067">ATP-binding</keyword>
<dbReference type="KEGG" id="elim:B2M23_16575"/>
<evidence type="ECO:0000256" key="3">
    <source>
        <dbReference type="ARBA" id="ARBA00022741"/>
    </source>
</evidence>
<dbReference type="Pfam" id="PF02661">
    <property type="entry name" value="Fic"/>
    <property type="match status" value="1"/>
</dbReference>